<feature type="domain" description="Flagellar hook-length control protein-like C-terminal" evidence="2">
    <location>
        <begin position="360"/>
        <end position="437"/>
    </location>
</feature>
<gene>
    <name evidence="3" type="ORF">BN983_00402</name>
</gene>
<protein>
    <submittedName>
        <fullName evidence="3">Flagellar hook-length control protein FliK</fullName>
    </submittedName>
</protein>
<dbReference type="RefSeq" id="WP_051744171.1">
    <property type="nucleotide sequence ID" value="NZ_CCDH010000002.1"/>
</dbReference>
<evidence type="ECO:0000259" key="2">
    <source>
        <dbReference type="Pfam" id="PF02120"/>
    </source>
</evidence>
<keyword evidence="4" id="KW-1185">Reference proteome</keyword>
<dbReference type="CDD" id="cd17470">
    <property type="entry name" value="T3SS_Flik_C"/>
    <property type="match status" value="1"/>
</dbReference>
<sequence>MNMALKPLLGHIQKLAVNRNGNAKEQESWSGTGFQSFLTKSQLTREPHFSKKNASEDSGENLRQLLKDIESFISTMRLEGEISEKEAGDWAHLLSPSKEALHEEDLSKLIQSLEILHQKMMKDNEQSMKLLPLTFNPELLQRDLSFFRQELRSSQESGLSGDELKIGSPQTQEKHYGFSTPSSVRRESELHKIWQEFKSIVQSISKSNQLEELNLKAGKELKQTMEKLMQLIDSLPKTEKNNWQTIMGKGGKEGSPQEKQLFNKLITVFQNRVDVPKAYHQQTPITGRDIAKLVKQSIGEGVQQEQKHQSLLHSPFSPSTPMTKVEQYVIQLNQNQHSSSSQVLLIQEMKRMIQSSRMFSNARGTTELLLKLRPGNFGDLTVRFSQMNGEMAVKILVTSQAVKEMLDGNMGQLRHMFSPQQVVVEKVDASMLQQQTQEQLESGDQEEEQGQRNQPYEHESIEENEEEELSFHDILLNKKA</sequence>
<comment type="caution">
    <text evidence="3">The sequence shown here is derived from an EMBL/GenBank/DDBJ whole genome shotgun (WGS) entry which is preliminary data.</text>
</comment>
<dbReference type="AlphaFoldDB" id="A0A024P1M1"/>
<proteinExistence type="predicted"/>
<reference evidence="4" key="1">
    <citation type="submission" date="2014-03" db="EMBL/GenBank/DDBJ databases">
        <authorList>
            <person name="Urmite Genomes U."/>
        </authorList>
    </citation>
    <scope>NUCLEOTIDE SEQUENCE [LARGE SCALE GENOMIC DNA]</scope>
    <source>
        <strain evidence="4">HD-03</strain>
    </source>
</reference>
<feature type="region of interest" description="Disordered" evidence="1">
    <location>
        <begin position="158"/>
        <end position="182"/>
    </location>
</feature>
<feature type="region of interest" description="Disordered" evidence="1">
    <location>
        <begin position="433"/>
        <end position="480"/>
    </location>
</feature>
<accession>A0A024P1M1</accession>
<dbReference type="Pfam" id="PF02120">
    <property type="entry name" value="Flg_hook"/>
    <property type="match status" value="1"/>
</dbReference>
<keyword evidence="3" id="KW-0282">Flagellum</keyword>
<evidence type="ECO:0000313" key="3">
    <source>
        <dbReference type="EMBL" id="CDQ22199.1"/>
    </source>
</evidence>
<dbReference type="InterPro" id="IPR038610">
    <property type="entry name" value="FliK-like_C_sf"/>
</dbReference>
<dbReference type="InterPro" id="IPR021136">
    <property type="entry name" value="Flagellar_hook_control-like_C"/>
</dbReference>
<evidence type="ECO:0000256" key="1">
    <source>
        <dbReference type="SAM" id="MobiDB-lite"/>
    </source>
</evidence>
<reference evidence="3 4" key="2">
    <citation type="submission" date="2014-05" db="EMBL/GenBank/DDBJ databases">
        <title>Draft genome sequence of Halobacillus karajensis HK-03.</title>
        <authorList>
            <person name="Khelaifia S."/>
            <person name="Croce O."/>
            <person name="Lagier J.C."/>
            <person name="Raoult D."/>
        </authorList>
    </citation>
    <scope>NUCLEOTIDE SEQUENCE [LARGE SCALE GENOMIC DNA]</scope>
    <source>
        <strain evidence="3 4">HD-03</strain>
    </source>
</reference>
<dbReference type="EMBL" id="CCDI010000001">
    <property type="protein sequence ID" value="CDQ22199.1"/>
    <property type="molecule type" value="Genomic_DNA"/>
</dbReference>
<keyword evidence="3" id="KW-0966">Cell projection</keyword>
<dbReference type="Gene3D" id="3.30.750.140">
    <property type="match status" value="1"/>
</dbReference>
<dbReference type="Proteomes" id="UP000028868">
    <property type="component" value="Unassembled WGS sequence"/>
</dbReference>
<organism evidence="3 4">
    <name type="scientific">Halobacillus karajensis</name>
    <dbReference type="NCBI Taxonomy" id="195088"/>
    <lineage>
        <taxon>Bacteria</taxon>
        <taxon>Bacillati</taxon>
        <taxon>Bacillota</taxon>
        <taxon>Bacilli</taxon>
        <taxon>Bacillales</taxon>
        <taxon>Bacillaceae</taxon>
        <taxon>Halobacillus</taxon>
    </lineage>
</organism>
<name>A0A024P1M1_9BACI</name>
<evidence type="ECO:0000313" key="4">
    <source>
        <dbReference type="Proteomes" id="UP000028868"/>
    </source>
</evidence>
<keyword evidence="3" id="KW-0969">Cilium</keyword>